<dbReference type="Proteomes" id="UP000005167">
    <property type="component" value="Unassembled WGS sequence"/>
</dbReference>
<dbReference type="AlphaFoldDB" id="G2FGG5"/>
<dbReference type="InterPro" id="IPR036397">
    <property type="entry name" value="RNaseH_sf"/>
</dbReference>
<evidence type="ECO:0000313" key="2">
    <source>
        <dbReference type="Proteomes" id="UP000005167"/>
    </source>
</evidence>
<keyword evidence="2" id="KW-1185">Reference proteome</keyword>
<dbReference type="SUPFAM" id="SSF53098">
    <property type="entry name" value="Ribonuclease H-like"/>
    <property type="match status" value="1"/>
</dbReference>
<accession>G2FGG5</accession>
<protein>
    <submittedName>
        <fullName evidence="1">Putative ISxac2 transposase</fullName>
    </submittedName>
</protein>
<proteinExistence type="predicted"/>
<sequence length="107" mass="12274">MMTSTGKDWALRWISHCQARARDPSLGAHHRVAWPQPAAIRPEYISGTLQAWTEKRGICLDYIQPANPQQNGYIGPYNRTVRYDWLKTRILRPAGYGPTIISGRIWP</sequence>
<dbReference type="Gene3D" id="3.30.420.10">
    <property type="entry name" value="Ribonuclease H-like superfamily/Ribonuclease H"/>
    <property type="match status" value="1"/>
</dbReference>
<comment type="caution">
    <text evidence="1">The sequence shown here is derived from an EMBL/GenBank/DDBJ whole genome shotgun (WGS) entry which is preliminary data.</text>
</comment>
<name>G2FGG5_9GAMM</name>
<reference evidence="1 2" key="1">
    <citation type="journal article" date="2011" name="ISME J.">
        <title>The endosymbionts of the deep-sea tubeworms Riftia pachyptila and Tevnia jerichonana share an identical physiology as revealed by proteogenomic analyses.</title>
        <authorList>
            <person name="Gardebrecht A."/>
            <person name="Markert S."/>
            <person name="Felbeck H."/>
            <person name="Thuermer A."/>
            <person name="Albrecht D."/>
            <person name="Wollherr A."/>
            <person name="Kabisch J."/>
            <person name="Lehmann R."/>
            <person name="Daniel R."/>
            <person name="Liesegang H."/>
            <person name="Hecker M."/>
            <person name="Sievert S.M."/>
            <person name="Schweder T."/>
        </authorList>
    </citation>
    <scope>NUCLEOTIDE SEQUENCE [LARGE SCALE GENOMIC DNA]</scope>
</reference>
<organism evidence="1 2">
    <name type="scientific">endosymbiont of Tevnia jerichonana</name>
    <name type="common">vent Tica</name>
    <dbReference type="NCBI Taxonomy" id="1049564"/>
    <lineage>
        <taxon>Bacteria</taxon>
        <taxon>Pseudomonadati</taxon>
        <taxon>Pseudomonadota</taxon>
        <taxon>Gammaproteobacteria</taxon>
        <taxon>sulfur-oxidizing symbionts</taxon>
    </lineage>
</organism>
<dbReference type="EMBL" id="AFZB01000017">
    <property type="protein sequence ID" value="EGW54076.1"/>
    <property type="molecule type" value="Genomic_DNA"/>
</dbReference>
<evidence type="ECO:0000313" key="1">
    <source>
        <dbReference type="EMBL" id="EGW54076.1"/>
    </source>
</evidence>
<gene>
    <name evidence="1" type="ORF">TevJSym_aq00240</name>
</gene>
<dbReference type="eggNOG" id="COG2801">
    <property type="taxonomic scope" value="Bacteria"/>
</dbReference>
<dbReference type="GO" id="GO:0003676">
    <property type="term" value="F:nucleic acid binding"/>
    <property type="evidence" value="ECO:0007669"/>
    <property type="project" value="InterPro"/>
</dbReference>
<dbReference type="InterPro" id="IPR012337">
    <property type="entry name" value="RNaseH-like_sf"/>
</dbReference>